<evidence type="ECO:0000313" key="3">
    <source>
        <dbReference type="Proteomes" id="UP000204391"/>
    </source>
</evidence>
<reference evidence="2 3" key="1">
    <citation type="journal article" date="2003" name="Int. J. Syst. Evol. Microbiol.">
        <title>Virgibacillus carmonensis sp. nov., Virgibacillus necropolis sp. nov. and Virgibacillus picturae sp. nov., three novel species isolated from deteriorated mural paintings, transfer of the species of the genus salibacillus to Virgibacillus, as Virgibacillus marismortui comb. nov. and Virgibacillus salexigens comb. nov., and emended description of the genus Virgibacillus.</title>
        <authorList>
            <person name="Heyrman J."/>
            <person name="Logan N.A."/>
            <person name="Busse H.J."/>
            <person name="Balcaen A."/>
            <person name="Lebbe L."/>
            <person name="Rodriguez-Diaz M."/>
            <person name="Swings J."/>
            <person name="De Vos P."/>
        </authorList>
    </citation>
    <scope>NUCLEOTIDE SEQUENCE [LARGE SCALE GENOMIC DNA]</scope>
    <source>
        <strain evidence="2 3">LMG 19488</strain>
    </source>
</reference>
<dbReference type="PROSITE" id="PS50930">
    <property type="entry name" value="HTH_LYTTR"/>
    <property type="match status" value="1"/>
</dbReference>
<name>A0A221MBD8_9BACI</name>
<keyword evidence="3" id="KW-1185">Reference proteome</keyword>
<evidence type="ECO:0000313" key="2">
    <source>
        <dbReference type="EMBL" id="ASN04988.1"/>
    </source>
</evidence>
<dbReference type="InterPro" id="IPR046947">
    <property type="entry name" value="LytR-like"/>
</dbReference>
<dbReference type="PANTHER" id="PTHR37299">
    <property type="entry name" value="TRANSCRIPTIONAL REGULATOR-RELATED"/>
    <property type="match status" value="1"/>
</dbReference>
<dbReference type="InterPro" id="IPR027417">
    <property type="entry name" value="P-loop_NTPase"/>
</dbReference>
<protein>
    <submittedName>
        <fullName evidence="2">ABC transporter ATP-binding protein</fullName>
    </submittedName>
</protein>
<keyword evidence="2" id="KW-0067">ATP-binding</keyword>
<dbReference type="Gene3D" id="3.40.50.300">
    <property type="entry name" value="P-loop containing nucleotide triphosphate hydrolases"/>
    <property type="match status" value="1"/>
</dbReference>
<dbReference type="Gene3D" id="2.40.50.1020">
    <property type="entry name" value="LytTr DNA-binding domain"/>
    <property type="match status" value="1"/>
</dbReference>
<evidence type="ECO:0000259" key="1">
    <source>
        <dbReference type="PROSITE" id="PS50930"/>
    </source>
</evidence>
<gene>
    <name evidence="2" type="ORF">CFK40_08170</name>
</gene>
<dbReference type="GO" id="GO:0000156">
    <property type="term" value="F:phosphorelay response regulator activity"/>
    <property type="evidence" value="ECO:0007669"/>
    <property type="project" value="InterPro"/>
</dbReference>
<sequence>MAFKIENELVKDGVLPAFSITINNSHTTAIYSDTDMQDGLVKVLQKNGEITVFGQQEGLYERLTVEDNIAFFHKWFGCQPPLSEILVMFNLHNCAKMILRKCSTSEIARVYYAKHYMMDVTSKVFIEPVHGVDVLTIDTFITMLKRFTDNQTPVLVLVTNMEHALLLGDVTYKLQDKGLHEIEIEPEDEVTSKVNTTTVPSVVNLFKIPAKVDDKVILFDPPEIDYIESQDGKSNIVINNESFTMDSTLAEIEKKLEVYGFFRCHRSYIVNLQKVREIITWSKNTYSLRLENKNQSTIPLSRSKIQEIQEIFNLK</sequence>
<organism evidence="2 3">
    <name type="scientific">Virgibacillus necropolis</name>
    <dbReference type="NCBI Taxonomy" id="163877"/>
    <lineage>
        <taxon>Bacteria</taxon>
        <taxon>Bacillati</taxon>
        <taxon>Bacillota</taxon>
        <taxon>Bacilli</taxon>
        <taxon>Bacillales</taxon>
        <taxon>Bacillaceae</taxon>
        <taxon>Virgibacillus</taxon>
    </lineage>
</organism>
<dbReference type="PIRSF" id="PIRSF036612">
    <property type="entry name" value="ABC_ATP_LytTR"/>
    <property type="match status" value="1"/>
</dbReference>
<dbReference type="Proteomes" id="UP000204391">
    <property type="component" value="Chromosome"/>
</dbReference>
<feature type="domain" description="HTH LytTR-type" evidence="1">
    <location>
        <begin position="208"/>
        <end position="314"/>
    </location>
</feature>
<dbReference type="AlphaFoldDB" id="A0A221MBD8"/>
<accession>A0A221MBD8</accession>
<dbReference type="KEGG" id="vne:CFK40_08170"/>
<dbReference type="Pfam" id="PF04397">
    <property type="entry name" value="LytTR"/>
    <property type="match status" value="1"/>
</dbReference>
<dbReference type="GO" id="GO:0003677">
    <property type="term" value="F:DNA binding"/>
    <property type="evidence" value="ECO:0007669"/>
    <property type="project" value="InterPro"/>
</dbReference>
<dbReference type="PANTHER" id="PTHR37299:SF1">
    <property type="entry name" value="STAGE 0 SPORULATION PROTEIN A HOMOLOG"/>
    <property type="match status" value="1"/>
</dbReference>
<dbReference type="InterPro" id="IPR012046">
    <property type="entry name" value="LytTR_ABC"/>
</dbReference>
<proteinExistence type="predicted"/>
<dbReference type="SUPFAM" id="SSF52540">
    <property type="entry name" value="P-loop containing nucleoside triphosphate hydrolases"/>
    <property type="match status" value="1"/>
</dbReference>
<keyword evidence="2" id="KW-0547">Nucleotide-binding</keyword>
<dbReference type="GO" id="GO:0005524">
    <property type="term" value="F:ATP binding"/>
    <property type="evidence" value="ECO:0007669"/>
    <property type="project" value="UniProtKB-KW"/>
</dbReference>
<dbReference type="SMART" id="SM00850">
    <property type="entry name" value="LytTR"/>
    <property type="match status" value="1"/>
</dbReference>
<dbReference type="InterPro" id="IPR007492">
    <property type="entry name" value="LytTR_DNA-bd_dom"/>
</dbReference>
<dbReference type="RefSeq" id="WP_089531839.1">
    <property type="nucleotide sequence ID" value="NZ_CP022437.1"/>
</dbReference>
<dbReference type="EMBL" id="CP022437">
    <property type="protein sequence ID" value="ASN04988.1"/>
    <property type="molecule type" value="Genomic_DNA"/>
</dbReference>
<dbReference type="OrthoDB" id="9809318at2"/>